<dbReference type="AlphaFoldDB" id="A0AAC9I1P3"/>
<dbReference type="EMBL" id="CP017479">
    <property type="protein sequence ID" value="AOW08844.1"/>
    <property type="molecule type" value="Genomic_DNA"/>
</dbReference>
<accession>A0AAC9I1P3</accession>
<dbReference type="Gene3D" id="3.40.50.720">
    <property type="entry name" value="NAD(P)-binding Rossmann-like Domain"/>
    <property type="match status" value="1"/>
</dbReference>
<organism evidence="2 3">
    <name type="scientific">Flavobacterium gilvum</name>
    <dbReference type="NCBI Taxonomy" id="1492737"/>
    <lineage>
        <taxon>Bacteria</taxon>
        <taxon>Pseudomonadati</taxon>
        <taxon>Bacteroidota</taxon>
        <taxon>Flavobacteriia</taxon>
        <taxon>Flavobacteriales</taxon>
        <taxon>Flavobacteriaceae</taxon>
        <taxon>Flavobacterium</taxon>
    </lineage>
</organism>
<evidence type="ECO:0000259" key="1">
    <source>
        <dbReference type="Pfam" id="PF01370"/>
    </source>
</evidence>
<dbReference type="RefSeq" id="WP_070261784.1">
    <property type="nucleotide sequence ID" value="NZ_CP017479.1"/>
</dbReference>
<dbReference type="SUPFAM" id="SSF51735">
    <property type="entry name" value="NAD(P)-binding Rossmann-fold domains"/>
    <property type="match status" value="1"/>
</dbReference>
<evidence type="ECO:0000313" key="3">
    <source>
        <dbReference type="Proteomes" id="UP000175968"/>
    </source>
</evidence>
<keyword evidence="3" id="KW-1185">Reference proteome</keyword>
<dbReference type="GO" id="GO:0004029">
    <property type="term" value="F:aldehyde dehydrogenase (NAD+) activity"/>
    <property type="evidence" value="ECO:0007669"/>
    <property type="project" value="TreeGrafter"/>
</dbReference>
<dbReference type="PANTHER" id="PTHR48079">
    <property type="entry name" value="PROTEIN YEEZ"/>
    <property type="match status" value="1"/>
</dbReference>
<sequence>MAQISILGCGWLGFPLAKALLTNGFSVKGSTTSESKLQALKSAGIAPFLINLTPTLSNGGVEYGNTIADFLDGSETLIIDIPPQLRGKNNDASTANEKIFVEKIKTLIPYIQKSTVENVLFVSSTSVYGEITGTITEETPPKPDTESGKQLLEAEMLLQMNSNFKTTVLRFGGLIGEDRNPIHFLAGKQNLENPKSPINFIHQEDCIGIILKIIALNSWNEIYNGVCPFHPTREAYYTQKATELALSLPQFIHSEPSVKKLILSHNIEKVLNYGFIKNYL</sequence>
<dbReference type="InterPro" id="IPR001509">
    <property type="entry name" value="Epimerase_deHydtase"/>
</dbReference>
<protein>
    <submittedName>
        <fullName evidence="2">NAD(P)-dependent oxidoreductase</fullName>
    </submittedName>
</protein>
<dbReference type="GO" id="GO:0005737">
    <property type="term" value="C:cytoplasm"/>
    <property type="evidence" value="ECO:0007669"/>
    <property type="project" value="TreeGrafter"/>
</dbReference>
<dbReference type="InterPro" id="IPR036291">
    <property type="entry name" value="NAD(P)-bd_dom_sf"/>
</dbReference>
<dbReference type="KEGG" id="fgl:EM308_04620"/>
<dbReference type="Pfam" id="PF01370">
    <property type="entry name" value="Epimerase"/>
    <property type="match status" value="1"/>
</dbReference>
<dbReference type="Proteomes" id="UP000175968">
    <property type="component" value="Chromosome"/>
</dbReference>
<reference evidence="2 3" key="1">
    <citation type="submission" date="2016-10" db="EMBL/GenBank/DDBJ databases">
        <title>Flavobacterium gilvum sp. nov., isolated from stream water.</title>
        <authorList>
            <person name="Shin S.-K."/>
            <person name="Cho Y.-J."/>
            <person name="Yi H."/>
        </authorList>
    </citation>
    <scope>NUCLEOTIDE SEQUENCE [LARGE SCALE GENOMIC DNA]</scope>
    <source>
        <strain evidence="2 3">EM1308</strain>
    </source>
</reference>
<gene>
    <name evidence="2" type="ORF">EM308_04620</name>
</gene>
<evidence type="ECO:0000313" key="2">
    <source>
        <dbReference type="EMBL" id="AOW08844.1"/>
    </source>
</evidence>
<proteinExistence type="predicted"/>
<name>A0AAC9I1P3_9FLAO</name>
<feature type="domain" description="NAD-dependent epimerase/dehydratase" evidence="1">
    <location>
        <begin position="10"/>
        <end position="180"/>
    </location>
</feature>
<dbReference type="PANTHER" id="PTHR48079:SF6">
    <property type="entry name" value="NAD(P)-BINDING DOMAIN-CONTAINING PROTEIN-RELATED"/>
    <property type="match status" value="1"/>
</dbReference>
<dbReference type="InterPro" id="IPR051783">
    <property type="entry name" value="NAD(P)-dependent_oxidoreduct"/>
</dbReference>